<evidence type="ECO:0000313" key="1">
    <source>
        <dbReference type="EMBL" id="EGF24787.1"/>
    </source>
</evidence>
<accession>F2B034</accession>
<dbReference type="InterPro" id="IPR022224">
    <property type="entry name" value="DUF3750"/>
</dbReference>
<dbReference type="AlphaFoldDB" id="F2B034"/>
<evidence type="ECO:0008006" key="3">
    <source>
        <dbReference type="Google" id="ProtNLM"/>
    </source>
</evidence>
<reference evidence="1 2" key="1">
    <citation type="journal article" date="2013" name="Mar. Genomics">
        <title>Expression of sulfatases in Rhodopirellula baltica and the diversity of sulfatases in the genus Rhodopirellula.</title>
        <authorList>
            <person name="Wegner C.E."/>
            <person name="Richter-Heitmann T."/>
            <person name="Klindworth A."/>
            <person name="Klockow C."/>
            <person name="Richter M."/>
            <person name="Achstetter T."/>
            <person name="Glockner F.O."/>
            <person name="Harder J."/>
        </authorList>
    </citation>
    <scope>NUCLEOTIDE SEQUENCE [LARGE SCALE GENOMIC DNA]</scope>
    <source>
        <strain evidence="1 2">WH47</strain>
    </source>
</reference>
<gene>
    <name evidence="1" type="ORF">RBWH47_03154</name>
</gene>
<dbReference type="Proteomes" id="UP000006222">
    <property type="component" value="Unassembled WGS sequence"/>
</dbReference>
<dbReference type="EMBL" id="AFAR01000272">
    <property type="protein sequence ID" value="EGF24787.1"/>
    <property type="molecule type" value="Genomic_DNA"/>
</dbReference>
<dbReference type="Pfam" id="PF12570">
    <property type="entry name" value="DUF3750"/>
    <property type="match status" value="1"/>
</dbReference>
<comment type="caution">
    <text evidence="1">The sequence shown here is derived from an EMBL/GenBank/DDBJ whole genome shotgun (WGS) entry which is preliminary data.</text>
</comment>
<evidence type="ECO:0000313" key="2">
    <source>
        <dbReference type="Proteomes" id="UP000006222"/>
    </source>
</evidence>
<proteinExistence type="predicted"/>
<name>F2B034_RHOBT</name>
<protein>
    <recommendedName>
        <fullName evidence="3">DUF3750 domain-containing protein</fullName>
    </recommendedName>
</protein>
<sequence length="148" mass="16534">MNDLESPIAVDLWAARIPGFACIAEHHWFIVARPGTANRWEVWQTPCQSEVSWGHLHCDLLGLTSGVGNGPGRMLRRWSGADACELAQRIENAPSNYPWIDTYRVFPGPNSNTFVQWVLAGIHELGWRGIGRAYARQAFASHRSVTPP</sequence>
<dbReference type="RefSeq" id="WP_007329244.1">
    <property type="nucleotide sequence ID" value="NZ_AFAR01000272.1"/>
</dbReference>
<organism evidence="1 2">
    <name type="scientific">Rhodopirellula baltica WH47</name>
    <dbReference type="NCBI Taxonomy" id="991778"/>
    <lineage>
        <taxon>Bacteria</taxon>
        <taxon>Pseudomonadati</taxon>
        <taxon>Planctomycetota</taxon>
        <taxon>Planctomycetia</taxon>
        <taxon>Pirellulales</taxon>
        <taxon>Pirellulaceae</taxon>
        <taxon>Rhodopirellula</taxon>
    </lineage>
</organism>